<feature type="domain" description="Tetracyclin repressor-like C-terminal" evidence="5">
    <location>
        <begin position="99"/>
        <end position="183"/>
    </location>
</feature>
<organism evidence="6 7">
    <name type="scientific">Flavobacterium akiainvivens</name>
    <dbReference type="NCBI Taxonomy" id="1202724"/>
    <lineage>
        <taxon>Bacteria</taxon>
        <taxon>Pseudomonadati</taxon>
        <taxon>Bacteroidota</taxon>
        <taxon>Flavobacteriia</taxon>
        <taxon>Flavobacteriales</taxon>
        <taxon>Flavobacteriaceae</taxon>
        <taxon>Flavobacterium</taxon>
    </lineage>
</organism>
<comment type="caution">
    <text evidence="6">The sequence shown here is derived from an EMBL/GenBank/DDBJ whole genome shotgun (WGS) entry which is preliminary data.</text>
</comment>
<dbReference type="Pfam" id="PF16925">
    <property type="entry name" value="TetR_C_13"/>
    <property type="match status" value="1"/>
</dbReference>
<dbReference type="PATRIC" id="fig|1202724.3.peg.3485"/>
<protein>
    <submittedName>
        <fullName evidence="6">TetR family transcriptional regulator</fullName>
    </submittedName>
</protein>
<sequence length="195" mass="22215">MKHRGRPTVHAETTIINRAQKVFWEKGYTATSLSDLLEASGSGSGSFYNTFRGGKKEVFSKSIQQRRDAFAAFKKQTEETERPVELIKNFFRGIANEPETEHKKGCIIANTLVEMTFIDAELEAEASKILKEVEQMFVTCIAYEQENRTLKTNISALLLGRQLITFWCGLNSLRRMYPDKNILSEQIELQLAILS</sequence>
<reference evidence="6 7" key="1">
    <citation type="submission" date="2015-08" db="EMBL/GenBank/DDBJ databases">
        <title>Whole genome sequence of Flavobacterium akiainvivens IK-1T, from decaying Wikstroemia oahuensis, an endemic Hawaiian shrub.</title>
        <authorList>
            <person name="Wan X."/>
            <person name="Hou S."/>
            <person name="Saito J."/>
            <person name="Donachie S."/>
        </authorList>
    </citation>
    <scope>NUCLEOTIDE SEQUENCE [LARGE SCALE GENOMIC DNA]</scope>
    <source>
        <strain evidence="6 7">IK-1</strain>
    </source>
</reference>
<dbReference type="Proteomes" id="UP000037755">
    <property type="component" value="Unassembled WGS sequence"/>
</dbReference>
<dbReference type="RefSeq" id="WP_054409182.1">
    <property type="nucleotide sequence ID" value="NZ_FOYA01000011.1"/>
</dbReference>
<evidence type="ECO:0000259" key="4">
    <source>
        <dbReference type="Pfam" id="PF00440"/>
    </source>
</evidence>
<dbReference type="STRING" id="1202724.AM493_16790"/>
<dbReference type="GO" id="GO:0003677">
    <property type="term" value="F:DNA binding"/>
    <property type="evidence" value="ECO:0007669"/>
    <property type="project" value="UniProtKB-KW"/>
</dbReference>
<keyword evidence="3" id="KW-0804">Transcription</keyword>
<dbReference type="PANTHER" id="PTHR47506:SF1">
    <property type="entry name" value="HTH-TYPE TRANSCRIPTIONAL REGULATOR YJDC"/>
    <property type="match status" value="1"/>
</dbReference>
<dbReference type="EMBL" id="LIYD01000005">
    <property type="protein sequence ID" value="KOS07517.1"/>
    <property type="molecule type" value="Genomic_DNA"/>
</dbReference>
<dbReference type="Gene3D" id="1.10.357.10">
    <property type="entry name" value="Tetracycline Repressor, domain 2"/>
    <property type="match status" value="1"/>
</dbReference>
<name>A0A0M8MK69_9FLAO</name>
<keyword evidence="2" id="KW-0238">DNA-binding</keyword>
<dbReference type="AlphaFoldDB" id="A0A0M8MK69"/>
<dbReference type="InterPro" id="IPR009057">
    <property type="entry name" value="Homeodomain-like_sf"/>
</dbReference>
<dbReference type="InterPro" id="IPR011075">
    <property type="entry name" value="TetR_C"/>
</dbReference>
<dbReference type="PANTHER" id="PTHR47506">
    <property type="entry name" value="TRANSCRIPTIONAL REGULATORY PROTEIN"/>
    <property type="match status" value="1"/>
</dbReference>
<evidence type="ECO:0000259" key="5">
    <source>
        <dbReference type="Pfam" id="PF16925"/>
    </source>
</evidence>
<gene>
    <name evidence="6" type="ORF">AM493_16790</name>
</gene>
<keyword evidence="1" id="KW-0805">Transcription regulation</keyword>
<dbReference type="SUPFAM" id="SSF48498">
    <property type="entry name" value="Tetracyclin repressor-like, C-terminal domain"/>
    <property type="match status" value="1"/>
</dbReference>
<feature type="domain" description="HTH tetR-type" evidence="4">
    <location>
        <begin position="15"/>
        <end position="59"/>
    </location>
</feature>
<evidence type="ECO:0000256" key="2">
    <source>
        <dbReference type="ARBA" id="ARBA00023125"/>
    </source>
</evidence>
<dbReference type="SUPFAM" id="SSF46689">
    <property type="entry name" value="Homeodomain-like"/>
    <property type="match status" value="1"/>
</dbReference>
<keyword evidence="7" id="KW-1185">Reference proteome</keyword>
<evidence type="ECO:0000256" key="1">
    <source>
        <dbReference type="ARBA" id="ARBA00023015"/>
    </source>
</evidence>
<dbReference type="InterPro" id="IPR036271">
    <property type="entry name" value="Tet_transcr_reg_TetR-rel_C_sf"/>
</dbReference>
<evidence type="ECO:0000313" key="7">
    <source>
        <dbReference type="Proteomes" id="UP000037755"/>
    </source>
</evidence>
<dbReference type="Pfam" id="PF00440">
    <property type="entry name" value="TetR_N"/>
    <property type="match status" value="1"/>
</dbReference>
<dbReference type="InterPro" id="IPR001647">
    <property type="entry name" value="HTH_TetR"/>
</dbReference>
<accession>A0A0M8MK69</accession>
<dbReference type="OrthoDB" id="9795242at2"/>
<evidence type="ECO:0000313" key="6">
    <source>
        <dbReference type="EMBL" id="KOS07517.1"/>
    </source>
</evidence>
<evidence type="ECO:0000256" key="3">
    <source>
        <dbReference type="ARBA" id="ARBA00023163"/>
    </source>
</evidence>
<proteinExistence type="predicted"/>